<dbReference type="InterPro" id="IPR036291">
    <property type="entry name" value="NAD(P)-bd_dom_sf"/>
</dbReference>
<sequence>MASRMFSRSLTKAPRPFPRASTSSHRCIVGLQVRFNSSTAAASIESTPLPTPVAPETALPMKPSRSLPAFSMANKVCLITGAARGLGNEFCKAFVESGCTDLAIVDLKEDEAQAAADELVRQSCLDSNMDPSDYRIMGIGCDVSSEISVQQAFRRVIDTYGRIDSVVASAGIVENYSAFDYPFDRIKRLYDINVHGAFFTAREAARHMIPMGGGSIVLVASMSANIVNIPQPQTPYNAAKAAVKHMAASLAVEWAKKGVRVNCLSPGYMLTKLTRTILAHDTELRKTWESLTPMGRMGEPEDLDGAIVFLASDASRFMTGSEIRVDGGYCII</sequence>
<evidence type="ECO:0000256" key="3">
    <source>
        <dbReference type="ARBA" id="ARBA00023002"/>
    </source>
</evidence>
<dbReference type="InterPro" id="IPR002347">
    <property type="entry name" value="SDR_fam"/>
</dbReference>
<dbReference type="PROSITE" id="PS00061">
    <property type="entry name" value="ADH_SHORT"/>
    <property type="match status" value="1"/>
</dbReference>
<reference evidence="5 6" key="1">
    <citation type="submission" date="2019-02" db="EMBL/GenBank/DDBJ databases">
        <title>Genome sequencing of the rare red list fungi Antrodiella citrinella (Flaviporus citrinellus).</title>
        <authorList>
            <person name="Buettner E."/>
            <person name="Kellner H."/>
        </authorList>
    </citation>
    <scope>NUCLEOTIDE SEQUENCE [LARGE SCALE GENOMIC DNA]</scope>
    <source>
        <strain evidence="5 6">DSM 108506</strain>
    </source>
</reference>
<dbReference type="PANTHER" id="PTHR43008">
    <property type="entry name" value="BENZIL REDUCTASE"/>
    <property type="match status" value="1"/>
</dbReference>
<gene>
    <name evidence="5" type="ORF">EUX98_g8960</name>
</gene>
<dbReference type="AlphaFoldDB" id="A0A4S4M0D2"/>
<keyword evidence="3" id="KW-0560">Oxidoreductase</keyword>
<dbReference type="Gene3D" id="3.40.50.720">
    <property type="entry name" value="NAD(P)-binding Rossmann-like Domain"/>
    <property type="match status" value="1"/>
</dbReference>
<dbReference type="SUPFAM" id="SSF51735">
    <property type="entry name" value="NAD(P)-binding Rossmann-fold domains"/>
    <property type="match status" value="1"/>
</dbReference>
<name>A0A4S4M0D2_9APHY</name>
<keyword evidence="2" id="KW-0521">NADP</keyword>
<evidence type="ECO:0000256" key="1">
    <source>
        <dbReference type="ARBA" id="ARBA00006484"/>
    </source>
</evidence>
<accession>A0A4S4M0D2</accession>
<feature type="compositionally biased region" description="Polar residues" evidence="4">
    <location>
        <begin position="1"/>
        <end position="10"/>
    </location>
</feature>
<dbReference type="EMBL" id="SGPM01000594">
    <property type="protein sequence ID" value="THH18434.1"/>
    <property type="molecule type" value="Genomic_DNA"/>
</dbReference>
<dbReference type="GO" id="GO:0050085">
    <property type="term" value="F:mannitol 2-dehydrogenase (NADP+) activity"/>
    <property type="evidence" value="ECO:0007669"/>
    <property type="project" value="UniProtKB-ARBA"/>
</dbReference>
<evidence type="ECO:0000313" key="6">
    <source>
        <dbReference type="Proteomes" id="UP000308730"/>
    </source>
</evidence>
<dbReference type="PRINTS" id="PR00081">
    <property type="entry name" value="GDHRDH"/>
</dbReference>
<dbReference type="PANTHER" id="PTHR43008:SF14">
    <property type="entry name" value="DEHYDROGENASE ARBD, PUTATIVE-RELATED"/>
    <property type="match status" value="1"/>
</dbReference>
<dbReference type="Pfam" id="PF13561">
    <property type="entry name" value="adh_short_C2"/>
    <property type="match status" value="1"/>
</dbReference>
<feature type="region of interest" description="Disordered" evidence="4">
    <location>
        <begin position="1"/>
        <end position="22"/>
    </location>
</feature>
<evidence type="ECO:0000256" key="4">
    <source>
        <dbReference type="SAM" id="MobiDB-lite"/>
    </source>
</evidence>
<dbReference type="PRINTS" id="PR00080">
    <property type="entry name" value="SDRFAMILY"/>
</dbReference>
<organism evidence="5 6">
    <name type="scientific">Antrodiella citrinella</name>
    <dbReference type="NCBI Taxonomy" id="2447956"/>
    <lineage>
        <taxon>Eukaryota</taxon>
        <taxon>Fungi</taxon>
        <taxon>Dikarya</taxon>
        <taxon>Basidiomycota</taxon>
        <taxon>Agaricomycotina</taxon>
        <taxon>Agaricomycetes</taxon>
        <taxon>Polyporales</taxon>
        <taxon>Steccherinaceae</taxon>
        <taxon>Antrodiella</taxon>
    </lineage>
</organism>
<protein>
    <submittedName>
        <fullName evidence="5">Uncharacterized protein</fullName>
    </submittedName>
</protein>
<dbReference type="FunFam" id="3.40.50.720:FF:000090">
    <property type="entry name" value="NADP-dependent mannitol dehydrogenase"/>
    <property type="match status" value="1"/>
</dbReference>
<evidence type="ECO:0000313" key="5">
    <source>
        <dbReference type="EMBL" id="THH18434.1"/>
    </source>
</evidence>
<comment type="caution">
    <text evidence="5">The sequence shown here is derived from an EMBL/GenBank/DDBJ whole genome shotgun (WGS) entry which is preliminary data.</text>
</comment>
<dbReference type="GO" id="GO:0050664">
    <property type="term" value="F:oxidoreductase activity, acting on NAD(P)H, oxygen as acceptor"/>
    <property type="evidence" value="ECO:0007669"/>
    <property type="project" value="TreeGrafter"/>
</dbReference>
<dbReference type="InterPro" id="IPR020904">
    <property type="entry name" value="Sc_DH/Rdtase_CS"/>
</dbReference>
<dbReference type="GO" id="GO:0044281">
    <property type="term" value="P:small molecule metabolic process"/>
    <property type="evidence" value="ECO:0007669"/>
    <property type="project" value="UniProtKB-ARBA"/>
</dbReference>
<comment type="similarity">
    <text evidence="1">Belongs to the short-chain dehydrogenases/reductases (SDR) family.</text>
</comment>
<evidence type="ECO:0000256" key="2">
    <source>
        <dbReference type="ARBA" id="ARBA00022857"/>
    </source>
</evidence>
<keyword evidence="6" id="KW-1185">Reference proteome</keyword>
<dbReference type="Proteomes" id="UP000308730">
    <property type="component" value="Unassembled WGS sequence"/>
</dbReference>
<dbReference type="OrthoDB" id="5325318at2759"/>
<dbReference type="GO" id="GO:0005975">
    <property type="term" value="P:carbohydrate metabolic process"/>
    <property type="evidence" value="ECO:0007669"/>
    <property type="project" value="UniProtKB-ARBA"/>
</dbReference>
<proteinExistence type="inferred from homology"/>